<evidence type="ECO:0000256" key="1">
    <source>
        <dbReference type="ARBA" id="ARBA00022801"/>
    </source>
</evidence>
<dbReference type="AlphaFoldDB" id="L8GNV0"/>
<dbReference type="GO" id="GO:0042578">
    <property type="term" value="F:phosphoric ester hydrolase activity"/>
    <property type="evidence" value="ECO:0007669"/>
    <property type="project" value="UniProtKB-ARBA"/>
</dbReference>
<proteinExistence type="predicted"/>
<evidence type="ECO:0000313" key="3">
    <source>
        <dbReference type="EMBL" id="ELR14729.1"/>
    </source>
</evidence>
<dbReference type="STRING" id="1257118.L8GNV0"/>
<dbReference type="Proteomes" id="UP000011083">
    <property type="component" value="Unassembled WGS sequence"/>
</dbReference>
<dbReference type="InterPro" id="IPR007312">
    <property type="entry name" value="Phosphoesterase"/>
</dbReference>
<reference evidence="3 4" key="1">
    <citation type="journal article" date="2013" name="Genome Biol.">
        <title>Genome of Acanthamoeba castellanii highlights extensive lateral gene transfer and early evolution of tyrosine kinase signaling.</title>
        <authorList>
            <person name="Clarke M."/>
            <person name="Lohan A.J."/>
            <person name="Liu B."/>
            <person name="Lagkouvardos I."/>
            <person name="Roy S."/>
            <person name="Zafar N."/>
            <person name="Bertelli C."/>
            <person name="Schilde C."/>
            <person name="Kianianmomeni A."/>
            <person name="Burglin T.R."/>
            <person name="Frech C."/>
            <person name="Turcotte B."/>
            <person name="Kopec K.O."/>
            <person name="Synnott J.M."/>
            <person name="Choo C."/>
            <person name="Paponov I."/>
            <person name="Finkler A."/>
            <person name="Soon Heng Tan C."/>
            <person name="Hutchins A.P."/>
            <person name="Weinmeier T."/>
            <person name="Rattei T."/>
            <person name="Chu J.S."/>
            <person name="Gimenez G."/>
            <person name="Irimia M."/>
            <person name="Rigden D.J."/>
            <person name="Fitzpatrick D.A."/>
            <person name="Lorenzo-Morales J."/>
            <person name="Bateman A."/>
            <person name="Chiu C.H."/>
            <person name="Tang P."/>
            <person name="Hegemann P."/>
            <person name="Fromm H."/>
            <person name="Raoult D."/>
            <person name="Greub G."/>
            <person name="Miranda-Saavedra D."/>
            <person name="Chen N."/>
            <person name="Nash P."/>
            <person name="Ginger M.L."/>
            <person name="Horn M."/>
            <person name="Schaap P."/>
            <person name="Caler L."/>
            <person name="Loftus B."/>
        </authorList>
    </citation>
    <scope>NUCLEOTIDE SEQUENCE [LARGE SCALE GENOMIC DNA]</scope>
    <source>
        <strain evidence="3 4">Neff</strain>
    </source>
</reference>
<protein>
    <submittedName>
        <fullName evidence="3">Phosphoesterase family protein</fullName>
    </submittedName>
</protein>
<dbReference type="KEGG" id="acan:ACA1_390540"/>
<name>L8GNV0_ACACF</name>
<keyword evidence="4" id="KW-1185">Reference proteome</keyword>
<feature type="compositionally biased region" description="Low complexity" evidence="2">
    <location>
        <begin position="61"/>
        <end position="74"/>
    </location>
</feature>
<sequence>MSATSSNALGTPFDEGTTGGGEAKKGDAAVKHVVVLMLENRSFDNALGYLDSHHPFDGLHPTPSSSQATTTQTADLVAQERESKAAEDGRSSSGSEAKEEVKMNRAYFNTTSGGDEAVWPEPKAQFYTPVDPPHSHKEIMEQMFGEGRVPSFPQDASSTPPKPDMSGFLSWYARRCGEWRYPHKLDADEHHKVMHAYTPRDLPVLSTLAREYAFSDAWFCSMPGPTAPNRQFLHSATSAGLTANSGRPQHQPTLFDMLDAAGRDWKVYYHDISTVMTFSRALARPDFARRFAGFERFEADVAGDDFPAYSFIEPRIFDDPINGLYSNDQHPPHDVRRGEVLLARVYEAMRSSPHWESSLLLVLYDEHGGYYDHVPPPYLRPATQAGPPAAFDFSVLGPRVPAVFVSPLIERRQPPVRPRSGDQYFTHESFILTLAKMWNLDASVLEWQHDPSQIATFEWLWQGRPISDDSHKPDNVQEHVRMPAWRGLEAASVAFPHEGMDPYEGNYEVKWVGWAVASALFLRDEVRVDHPEVRRWCDDVVGLRSTLSAGTFMDGFGKVVDATRQRLAAVVGDDEAKRRELKTTEPSALLPLLHYLDQVCHA</sequence>
<dbReference type="Gene3D" id="3.40.720.10">
    <property type="entry name" value="Alkaline Phosphatase, subunit A"/>
    <property type="match status" value="2"/>
</dbReference>
<dbReference type="PANTHER" id="PTHR31956">
    <property type="entry name" value="NON-SPECIFIC PHOSPHOLIPASE C4-RELATED"/>
    <property type="match status" value="1"/>
</dbReference>
<evidence type="ECO:0000256" key="2">
    <source>
        <dbReference type="SAM" id="MobiDB-lite"/>
    </source>
</evidence>
<keyword evidence="1" id="KW-0378">Hydrolase</keyword>
<feature type="region of interest" description="Disordered" evidence="2">
    <location>
        <begin position="1"/>
        <end position="24"/>
    </location>
</feature>
<feature type="region of interest" description="Disordered" evidence="2">
    <location>
        <begin position="58"/>
        <end position="101"/>
    </location>
</feature>
<organism evidence="3 4">
    <name type="scientific">Acanthamoeba castellanii (strain ATCC 30010 / Neff)</name>
    <dbReference type="NCBI Taxonomy" id="1257118"/>
    <lineage>
        <taxon>Eukaryota</taxon>
        <taxon>Amoebozoa</taxon>
        <taxon>Discosea</taxon>
        <taxon>Longamoebia</taxon>
        <taxon>Centramoebida</taxon>
        <taxon>Acanthamoebidae</taxon>
        <taxon>Acanthamoeba</taxon>
    </lineage>
</organism>
<dbReference type="GeneID" id="14915400"/>
<dbReference type="GO" id="GO:0009395">
    <property type="term" value="P:phospholipid catabolic process"/>
    <property type="evidence" value="ECO:0007669"/>
    <property type="project" value="TreeGrafter"/>
</dbReference>
<dbReference type="Pfam" id="PF04185">
    <property type="entry name" value="Phosphoesterase"/>
    <property type="match status" value="1"/>
</dbReference>
<dbReference type="OrthoDB" id="15024at2759"/>
<dbReference type="EMBL" id="KB008044">
    <property type="protein sequence ID" value="ELR14729.1"/>
    <property type="molecule type" value="Genomic_DNA"/>
</dbReference>
<dbReference type="PANTHER" id="PTHR31956:SF1">
    <property type="entry name" value="NON-SPECIFIC PHOSPHOLIPASE C1"/>
    <property type="match status" value="1"/>
</dbReference>
<gene>
    <name evidence="3" type="ORF">ACA1_390540</name>
</gene>
<dbReference type="RefSeq" id="XP_004336742.1">
    <property type="nucleotide sequence ID" value="XM_004336694.1"/>
</dbReference>
<accession>L8GNV0</accession>
<evidence type="ECO:0000313" key="4">
    <source>
        <dbReference type="Proteomes" id="UP000011083"/>
    </source>
</evidence>
<dbReference type="VEuPathDB" id="AmoebaDB:ACA1_390540"/>
<feature type="compositionally biased region" description="Basic and acidic residues" evidence="2">
    <location>
        <begin position="78"/>
        <end position="101"/>
    </location>
</feature>
<dbReference type="InterPro" id="IPR017850">
    <property type="entry name" value="Alkaline_phosphatase_core_sf"/>
</dbReference>